<accession>A0ABU9K636</accession>
<evidence type="ECO:0000256" key="1">
    <source>
        <dbReference type="SAM" id="Coils"/>
    </source>
</evidence>
<feature type="coiled-coil region" evidence="1">
    <location>
        <begin position="54"/>
        <end position="81"/>
    </location>
</feature>
<keyword evidence="1" id="KW-0175">Coiled coil</keyword>
<keyword evidence="2" id="KW-0732">Signal</keyword>
<dbReference type="EMBL" id="JBBYAF010000005">
    <property type="protein sequence ID" value="MEL3971519.1"/>
    <property type="molecule type" value="Genomic_DNA"/>
</dbReference>
<dbReference type="Pfam" id="PF19903">
    <property type="entry name" value="DUF6376"/>
    <property type="match status" value="1"/>
</dbReference>
<organism evidence="3 4">
    <name type="scientific">Rossellomorea oryzaecorticis</name>
    <dbReference type="NCBI Taxonomy" id="1396505"/>
    <lineage>
        <taxon>Bacteria</taxon>
        <taxon>Bacillati</taxon>
        <taxon>Bacillota</taxon>
        <taxon>Bacilli</taxon>
        <taxon>Bacillales</taxon>
        <taxon>Bacillaceae</taxon>
        <taxon>Rossellomorea</taxon>
    </lineage>
</organism>
<feature type="signal peptide" evidence="2">
    <location>
        <begin position="1"/>
        <end position="22"/>
    </location>
</feature>
<name>A0ABU9K636_9BACI</name>
<dbReference type="InterPro" id="IPR045956">
    <property type="entry name" value="DUF6376"/>
</dbReference>
<reference evidence="3 4" key="1">
    <citation type="submission" date="2024-04" db="EMBL/GenBank/DDBJ databases">
        <title>Bacillus oryzaecorticis sp. nov., a moderately halophilic bacterium isolated from rice husks.</title>
        <authorList>
            <person name="Zhu H.-S."/>
        </authorList>
    </citation>
    <scope>NUCLEOTIDE SEQUENCE [LARGE SCALE GENOMIC DNA]</scope>
    <source>
        <strain evidence="3 4">ZC255</strain>
    </source>
</reference>
<gene>
    <name evidence="3" type="ORF">AAEO50_04430</name>
</gene>
<evidence type="ECO:0000313" key="3">
    <source>
        <dbReference type="EMBL" id="MEL3971519.1"/>
    </source>
</evidence>
<comment type="caution">
    <text evidence="3">The sequence shown here is derived from an EMBL/GenBank/DDBJ whole genome shotgun (WGS) entry which is preliminary data.</text>
</comment>
<feature type="chain" id="PRO_5045649195" evidence="2">
    <location>
        <begin position="23"/>
        <end position="146"/>
    </location>
</feature>
<dbReference type="Proteomes" id="UP001389717">
    <property type="component" value="Unassembled WGS sequence"/>
</dbReference>
<evidence type="ECO:0000313" key="4">
    <source>
        <dbReference type="Proteomes" id="UP001389717"/>
    </source>
</evidence>
<protein>
    <submittedName>
        <fullName evidence="3">DUF6376 family protein</fullName>
    </submittedName>
</protein>
<keyword evidence="4" id="KW-1185">Reference proteome</keyword>
<proteinExistence type="predicted"/>
<dbReference type="RefSeq" id="WP_341980844.1">
    <property type="nucleotide sequence ID" value="NZ_JBBYAF010000005.1"/>
</dbReference>
<sequence>MKKTFILLFSLFLLTGCGLLEEANNSLTYVEEMTDYLNEAEQFANDFPTLVEEAAAEQAAVPRLEDRLNEMEAEIEEINNLTPPSLAEDLHTKVEEYNNKALKGIEQAQSQIDKGEIQLDELQNLEIVQTFDQLQEIKGNLENLGQ</sequence>
<dbReference type="PROSITE" id="PS51257">
    <property type="entry name" value="PROKAR_LIPOPROTEIN"/>
    <property type="match status" value="1"/>
</dbReference>
<evidence type="ECO:0000256" key="2">
    <source>
        <dbReference type="SAM" id="SignalP"/>
    </source>
</evidence>